<evidence type="ECO:0000256" key="5">
    <source>
        <dbReference type="ARBA" id="ARBA00023136"/>
    </source>
</evidence>
<name>A0A1I3C7G2_9GAMM</name>
<dbReference type="GO" id="GO:0005886">
    <property type="term" value="C:plasma membrane"/>
    <property type="evidence" value="ECO:0007669"/>
    <property type="project" value="UniProtKB-SubCell"/>
</dbReference>
<keyword evidence="3 6" id="KW-0812">Transmembrane</keyword>
<evidence type="ECO:0000313" key="9">
    <source>
        <dbReference type="Proteomes" id="UP000199040"/>
    </source>
</evidence>
<dbReference type="STRING" id="442341.SAMN04487959_10833"/>
<sequence length="248" mass="27054">MMNSYSPSSSDEISLVDLVVLLVRRWKLMLAVFAMTLLAAIAVALMWPTTYTYTSLYAIAETQDDEGKAKPLEAANALLARLRLQIQPSEVRQLLADKRWHQLPFDLSFSQPQGTGLIALTTQAQESQQEAVEQLHRELLDALAHTQQTLVERTERSLTYRLEALRSAIQQVGVVDGNLTAAVSRLEAQLTALQAGEVSQLAVRSLEPQGVSAWLVVVAGVLAGLVLAIVAAFGSHFSGAVRQRLTHG</sequence>
<accession>A0A1I3C7G2</accession>
<proteinExistence type="predicted"/>
<evidence type="ECO:0000259" key="7">
    <source>
        <dbReference type="Pfam" id="PF02706"/>
    </source>
</evidence>
<keyword evidence="9" id="KW-1185">Reference proteome</keyword>
<evidence type="ECO:0000256" key="4">
    <source>
        <dbReference type="ARBA" id="ARBA00022989"/>
    </source>
</evidence>
<reference evidence="8 9" key="1">
    <citation type="submission" date="2016-10" db="EMBL/GenBank/DDBJ databases">
        <authorList>
            <person name="de Groot N.N."/>
        </authorList>
    </citation>
    <scope>NUCLEOTIDE SEQUENCE [LARGE SCALE GENOMIC DNA]</scope>
    <source>
        <strain evidence="8 9">CGMCC 1.6848</strain>
    </source>
</reference>
<feature type="transmembrane region" description="Helical" evidence="6">
    <location>
        <begin position="211"/>
        <end position="234"/>
    </location>
</feature>
<keyword evidence="2" id="KW-1003">Cell membrane</keyword>
<evidence type="ECO:0000313" key="8">
    <source>
        <dbReference type="EMBL" id="SFH70256.1"/>
    </source>
</evidence>
<feature type="transmembrane region" description="Helical" evidence="6">
    <location>
        <begin position="28"/>
        <end position="47"/>
    </location>
</feature>
<dbReference type="Pfam" id="PF02706">
    <property type="entry name" value="Wzz"/>
    <property type="match status" value="1"/>
</dbReference>
<gene>
    <name evidence="8" type="ORF">SAMN04487959_10833</name>
</gene>
<keyword evidence="4 6" id="KW-1133">Transmembrane helix</keyword>
<keyword evidence="5 6" id="KW-0472">Membrane</keyword>
<dbReference type="AlphaFoldDB" id="A0A1I3C7G2"/>
<organism evidence="8 9">
    <name type="scientific">Modicisalibacter xianhensis</name>
    <dbReference type="NCBI Taxonomy" id="442341"/>
    <lineage>
        <taxon>Bacteria</taxon>
        <taxon>Pseudomonadati</taxon>
        <taxon>Pseudomonadota</taxon>
        <taxon>Gammaproteobacteria</taxon>
        <taxon>Oceanospirillales</taxon>
        <taxon>Halomonadaceae</taxon>
        <taxon>Modicisalibacter</taxon>
    </lineage>
</organism>
<comment type="subcellular location">
    <subcellularLocation>
        <location evidence="1">Cell membrane</location>
        <topology evidence="1">Multi-pass membrane protein</topology>
    </subcellularLocation>
</comment>
<evidence type="ECO:0000256" key="6">
    <source>
        <dbReference type="SAM" id="Phobius"/>
    </source>
</evidence>
<feature type="domain" description="Polysaccharide chain length determinant N-terminal" evidence="7">
    <location>
        <begin position="11"/>
        <end position="64"/>
    </location>
</feature>
<dbReference type="InterPro" id="IPR003856">
    <property type="entry name" value="LPS_length_determ_N"/>
</dbReference>
<evidence type="ECO:0000256" key="1">
    <source>
        <dbReference type="ARBA" id="ARBA00004651"/>
    </source>
</evidence>
<evidence type="ECO:0000256" key="2">
    <source>
        <dbReference type="ARBA" id="ARBA00022475"/>
    </source>
</evidence>
<evidence type="ECO:0000256" key="3">
    <source>
        <dbReference type="ARBA" id="ARBA00022692"/>
    </source>
</evidence>
<protein>
    <submittedName>
        <fullName evidence="8">Chain length determinant protein</fullName>
    </submittedName>
</protein>
<dbReference type="Proteomes" id="UP000199040">
    <property type="component" value="Unassembled WGS sequence"/>
</dbReference>
<dbReference type="EMBL" id="FOPY01000008">
    <property type="protein sequence ID" value="SFH70256.1"/>
    <property type="molecule type" value="Genomic_DNA"/>
</dbReference>
<dbReference type="RefSeq" id="WP_143097585.1">
    <property type="nucleotide sequence ID" value="NZ_FOPY01000008.1"/>
</dbReference>